<feature type="domain" description="Bromo" evidence="3">
    <location>
        <begin position="7"/>
        <end position="77"/>
    </location>
</feature>
<dbReference type="SUPFAM" id="SSF47370">
    <property type="entry name" value="Bromodomain"/>
    <property type="match status" value="1"/>
</dbReference>
<dbReference type="InterPro" id="IPR036427">
    <property type="entry name" value="Bromodomain-like_sf"/>
</dbReference>
<dbReference type="SMART" id="SM00297">
    <property type="entry name" value="BROMO"/>
    <property type="match status" value="1"/>
</dbReference>
<name>A0A2I1GBD2_9GLOM</name>
<evidence type="ECO:0000313" key="4">
    <source>
        <dbReference type="EMBL" id="PKY43923.1"/>
    </source>
</evidence>
<dbReference type="Proteomes" id="UP000234323">
    <property type="component" value="Unassembled WGS sequence"/>
</dbReference>
<accession>A0A2I1GBD2</accession>
<dbReference type="GO" id="GO:0006325">
    <property type="term" value="P:chromatin organization"/>
    <property type="evidence" value="ECO:0007669"/>
    <property type="project" value="UniProtKB-ARBA"/>
</dbReference>
<dbReference type="Gene3D" id="1.20.920.10">
    <property type="entry name" value="Bromodomain-like"/>
    <property type="match status" value="1"/>
</dbReference>
<dbReference type="AlphaFoldDB" id="A0A2I1GBD2"/>
<evidence type="ECO:0000259" key="3">
    <source>
        <dbReference type="PROSITE" id="PS50014"/>
    </source>
</evidence>
<evidence type="ECO:0000256" key="1">
    <source>
        <dbReference type="ARBA" id="ARBA00023117"/>
    </source>
</evidence>
<evidence type="ECO:0000313" key="5">
    <source>
        <dbReference type="Proteomes" id="UP000234323"/>
    </source>
</evidence>
<dbReference type="Pfam" id="PF00439">
    <property type="entry name" value="Bromodomain"/>
    <property type="match status" value="1"/>
</dbReference>
<dbReference type="PRINTS" id="PR00503">
    <property type="entry name" value="BROMODOMAIN"/>
</dbReference>
<reference evidence="4 5" key="1">
    <citation type="submission" date="2015-10" db="EMBL/GenBank/DDBJ databases">
        <title>Genome analyses suggest a sexual origin of heterokaryosis in a supposedly ancient asexual fungus.</title>
        <authorList>
            <person name="Ropars J."/>
            <person name="Sedzielewska K."/>
            <person name="Noel J."/>
            <person name="Charron P."/>
            <person name="Farinelli L."/>
            <person name="Marton T."/>
            <person name="Kruger M."/>
            <person name="Pelin A."/>
            <person name="Brachmann A."/>
            <person name="Corradi N."/>
        </authorList>
    </citation>
    <scope>NUCLEOTIDE SEQUENCE [LARGE SCALE GENOMIC DNA]</scope>
    <source>
        <strain evidence="4 5">A4</strain>
    </source>
</reference>
<dbReference type="PROSITE" id="PS50014">
    <property type="entry name" value="BROMODOMAIN_2"/>
    <property type="match status" value="1"/>
</dbReference>
<dbReference type="PANTHER" id="PTHR45926">
    <property type="entry name" value="OSJNBA0053K19.4 PROTEIN"/>
    <property type="match status" value="1"/>
</dbReference>
<evidence type="ECO:0000256" key="2">
    <source>
        <dbReference type="PROSITE-ProRule" id="PRU00035"/>
    </source>
</evidence>
<feature type="non-terminal residue" evidence="4">
    <location>
        <position position="1"/>
    </location>
</feature>
<comment type="caution">
    <text evidence="4">The sequence shown here is derived from an EMBL/GenBank/DDBJ whole genome shotgun (WGS) entry which is preliminary data.</text>
</comment>
<keyword evidence="1 2" id="KW-0103">Bromodomain</keyword>
<proteinExistence type="predicted"/>
<dbReference type="EMBL" id="LLXI01000285">
    <property type="protein sequence ID" value="PKY43923.1"/>
    <property type="molecule type" value="Genomic_DNA"/>
</dbReference>
<keyword evidence="5" id="KW-1185">Reference proteome</keyword>
<dbReference type="InterPro" id="IPR001487">
    <property type="entry name" value="Bromodomain"/>
</dbReference>
<gene>
    <name evidence="4" type="ORF">RhiirA4_280892</name>
</gene>
<sequence>NILQELDDKSNIHPFYKYDKEEILEKNHKIIKNPMDLFTIKTKLENNQYKSTEEFENDVRLIFHNCYTYNNVGSDIYTLGKELELTFN</sequence>
<feature type="non-terminal residue" evidence="4">
    <location>
        <position position="88"/>
    </location>
</feature>
<organism evidence="4 5">
    <name type="scientific">Rhizophagus irregularis</name>
    <dbReference type="NCBI Taxonomy" id="588596"/>
    <lineage>
        <taxon>Eukaryota</taxon>
        <taxon>Fungi</taxon>
        <taxon>Fungi incertae sedis</taxon>
        <taxon>Mucoromycota</taxon>
        <taxon>Glomeromycotina</taxon>
        <taxon>Glomeromycetes</taxon>
        <taxon>Glomerales</taxon>
        <taxon>Glomeraceae</taxon>
        <taxon>Rhizophagus</taxon>
    </lineage>
</organism>
<protein>
    <submittedName>
        <fullName evidence="4">Bromodomain-containing protein</fullName>
    </submittedName>
</protein>